<evidence type="ECO:0000256" key="8">
    <source>
        <dbReference type="ARBA" id="ARBA00023077"/>
    </source>
</evidence>
<evidence type="ECO:0000256" key="11">
    <source>
        <dbReference type="PROSITE-ProRule" id="PRU01360"/>
    </source>
</evidence>
<keyword evidence="16" id="KW-0675">Receptor</keyword>
<dbReference type="InterPro" id="IPR012910">
    <property type="entry name" value="Plug_dom"/>
</dbReference>
<comment type="subcellular location">
    <subcellularLocation>
        <location evidence="1 11">Cell outer membrane</location>
        <topology evidence="1 11">Multi-pass membrane protein</topology>
    </subcellularLocation>
</comment>
<feature type="domain" description="TonB-dependent receptor-like beta-barrel" evidence="14">
    <location>
        <begin position="349"/>
        <end position="751"/>
    </location>
</feature>
<dbReference type="PANTHER" id="PTHR32552:SF81">
    <property type="entry name" value="TONB-DEPENDENT OUTER MEMBRANE RECEPTOR"/>
    <property type="match status" value="1"/>
</dbReference>
<evidence type="ECO:0000256" key="10">
    <source>
        <dbReference type="ARBA" id="ARBA00023237"/>
    </source>
</evidence>
<dbReference type="Gene3D" id="2.40.170.20">
    <property type="entry name" value="TonB-dependent receptor, beta-barrel domain"/>
    <property type="match status" value="2"/>
</dbReference>
<dbReference type="PROSITE" id="PS52016">
    <property type="entry name" value="TONB_DEPENDENT_REC_3"/>
    <property type="match status" value="1"/>
</dbReference>
<dbReference type="RefSeq" id="WP_161717246.1">
    <property type="nucleotide sequence ID" value="NZ_JAAAPO010000002.1"/>
</dbReference>
<dbReference type="EMBL" id="JAAAPO010000002">
    <property type="protein sequence ID" value="NBC35968.1"/>
    <property type="molecule type" value="Genomic_DNA"/>
</dbReference>
<accession>A0ABW9XBR8</accession>
<dbReference type="InterPro" id="IPR036942">
    <property type="entry name" value="Beta-barrel_TonB_sf"/>
</dbReference>
<keyword evidence="2 11" id="KW-0813">Transport</keyword>
<feature type="chain" id="PRO_5047189517" evidence="13">
    <location>
        <begin position="21"/>
        <end position="802"/>
    </location>
</feature>
<keyword evidence="17" id="KW-1185">Reference proteome</keyword>
<evidence type="ECO:0000313" key="17">
    <source>
        <dbReference type="Proteomes" id="UP000753724"/>
    </source>
</evidence>
<keyword evidence="3 11" id="KW-1134">Transmembrane beta strand</keyword>
<keyword evidence="7" id="KW-0406">Ion transport</keyword>
<evidence type="ECO:0000256" key="12">
    <source>
        <dbReference type="RuleBase" id="RU003357"/>
    </source>
</evidence>
<dbReference type="Proteomes" id="UP000753724">
    <property type="component" value="Unassembled WGS sequence"/>
</dbReference>
<comment type="similarity">
    <text evidence="11 12">Belongs to the TonB-dependent receptor family.</text>
</comment>
<dbReference type="Pfam" id="PF00593">
    <property type="entry name" value="TonB_dep_Rec_b-barrel"/>
    <property type="match status" value="1"/>
</dbReference>
<keyword evidence="6" id="KW-0408">Iron</keyword>
<evidence type="ECO:0000256" key="4">
    <source>
        <dbReference type="ARBA" id="ARBA00022496"/>
    </source>
</evidence>
<evidence type="ECO:0000313" key="16">
    <source>
        <dbReference type="EMBL" id="NBC35968.1"/>
    </source>
</evidence>
<dbReference type="PANTHER" id="PTHR32552">
    <property type="entry name" value="FERRICHROME IRON RECEPTOR-RELATED"/>
    <property type="match status" value="1"/>
</dbReference>
<evidence type="ECO:0000256" key="9">
    <source>
        <dbReference type="ARBA" id="ARBA00023136"/>
    </source>
</evidence>
<evidence type="ECO:0000259" key="14">
    <source>
        <dbReference type="Pfam" id="PF00593"/>
    </source>
</evidence>
<evidence type="ECO:0000256" key="13">
    <source>
        <dbReference type="SAM" id="SignalP"/>
    </source>
</evidence>
<evidence type="ECO:0000256" key="6">
    <source>
        <dbReference type="ARBA" id="ARBA00023004"/>
    </source>
</evidence>
<evidence type="ECO:0000256" key="1">
    <source>
        <dbReference type="ARBA" id="ARBA00004571"/>
    </source>
</evidence>
<keyword evidence="10 11" id="KW-0998">Cell outer membrane</keyword>
<proteinExistence type="inferred from homology"/>
<evidence type="ECO:0000256" key="5">
    <source>
        <dbReference type="ARBA" id="ARBA00022692"/>
    </source>
</evidence>
<gene>
    <name evidence="16" type="ORF">GTZ99_05295</name>
</gene>
<feature type="domain" description="TonB-dependent receptor plug" evidence="15">
    <location>
        <begin position="59"/>
        <end position="166"/>
    </location>
</feature>
<dbReference type="InterPro" id="IPR000531">
    <property type="entry name" value="Beta-barrel_TonB"/>
</dbReference>
<comment type="caution">
    <text evidence="16">The sequence shown here is derived from an EMBL/GenBank/DDBJ whole genome shotgun (WGS) entry which is preliminary data.</text>
</comment>
<sequence length="802" mass="85522">MELRSSLTALTALSLATALASGTITPAAAQTAPAPSPAADAPEPGTITVTARKRGEDILKVPVTVTAITSEAIEQRGIVSMNDMANATPGININNNSSGHADRSFQEVSLRGFTPYGVLGTTTSMFIDGVPVGSPSALTSISDPERIEVLKGPQSAYFGRNTFAGAINLVNKEPRSGWHGSLSVMGGTHANWRVQGSLEGTLIEDVLSFRATGDRFSKSGSWVNAANPSQTLGDQSSSNFSLLVVAKPVSGLTIKLFGMHVTDRDGPAAQTRLVTRNVYNSNGSLALAGQSNCTTAAGYSWICGTAPNLVNAVSANTTVNANMRSWMSGLTRNLSGSDAITDYGLLRHTKHAHANIEYKLSPEVSATLLAGFNEESWSTMIDLDGFDTSGIADPGMASLQPYYDWAYLVDQKNRDASVEGRVNLTHGPLRGVVGASYIFQKANQGLGGSLFGGSYSIYGPSTSKTLGAYFGLTYDITDQLSASFEGRYQVDTMATYTYGVATPSAEKSFRKFLPRAIVNYQIDPDTMVYASFAQGVNPSTFNNISSWDAATQTKAATLGLKAAVDPERVTNYELGLKGKLLNGAIRYTAAAYYAQWRNQVASISFVSNGGLYSGNANSGSVDLYGIEGQVFWKVNDLITIDAAGAVNASRYNYYAVNGAITAAGVYSGITDFRGKEMPNTSKYSSNIGITLGGDVKQLGDAKWFWRTDWTYKSGMWSDQANTVQTRDLHLFNTRVGVDRGPVSVNVFVNNIFNNHTYTSISGNWILDPAGVFGLFAGANQYSSTFVGLPDLRTIGVQVKLKI</sequence>
<keyword evidence="13" id="KW-0732">Signal</keyword>
<keyword evidence="8 12" id="KW-0798">TonB box</keyword>
<keyword evidence="4" id="KW-0410">Iron transport</keyword>
<name>A0ABW9XBR8_9SPHN</name>
<dbReference type="SUPFAM" id="SSF56935">
    <property type="entry name" value="Porins"/>
    <property type="match status" value="1"/>
</dbReference>
<evidence type="ECO:0000259" key="15">
    <source>
        <dbReference type="Pfam" id="PF07715"/>
    </source>
</evidence>
<reference evidence="17" key="1">
    <citation type="submission" date="2020-01" db="EMBL/GenBank/DDBJ databases">
        <title>Sphingomonas sp. strain CSW-10.</title>
        <authorList>
            <person name="Chen W.-M."/>
        </authorList>
    </citation>
    <scope>NUCLEOTIDE SEQUENCE [LARGE SCALE GENOMIC DNA]</scope>
    <source>
        <strain evidence="17">FSY-8</strain>
    </source>
</reference>
<evidence type="ECO:0000256" key="3">
    <source>
        <dbReference type="ARBA" id="ARBA00022452"/>
    </source>
</evidence>
<protein>
    <submittedName>
        <fullName evidence="16">TonB-dependent receptor</fullName>
    </submittedName>
</protein>
<keyword evidence="5 11" id="KW-0812">Transmembrane</keyword>
<dbReference type="Pfam" id="PF07715">
    <property type="entry name" value="Plug"/>
    <property type="match status" value="1"/>
</dbReference>
<evidence type="ECO:0000256" key="7">
    <source>
        <dbReference type="ARBA" id="ARBA00023065"/>
    </source>
</evidence>
<evidence type="ECO:0000256" key="2">
    <source>
        <dbReference type="ARBA" id="ARBA00022448"/>
    </source>
</evidence>
<dbReference type="InterPro" id="IPR039426">
    <property type="entry name" value="TonB-dep_rcpt-like"/>
</dbReference>
<feature type="signal peptide" evidence="13">
    <location>
        <begin position="1"/>
        <end position="20"/>
    </location>
</feature>
<keyword evidence="9 11" id="KW-0472">Membrane</keyword>
<organism evidence="16 17">
    <name type="scientific">Novosphingobium ovatum</name>
    <dbReference type="NCBI Taxonomy" id="1908523"/>
    <lineage>
        <taxon>Bacteria</taxon>
        <taxon>Pseudomonadati</taxon>
        <taxon>Pseudomonadota</taxon>
        <taxon>Alphaproteobacteria</taxon>
        <taxon>Sphingomonadales</taxon>
        <taxon>Sphingomonadaceae</taxon>
        <taxon>Novosphingobium</taxon>
    </lineage>
</organism>